<keyword evidence="1" id="KW-0862">Zinc</keyword>
<gene>
    <name evidence="4" type="ORF">FOMPIDRAFT_1050498</name>
</gene>
<evidence type="ECO:0000256" key="2">
    <source>
        <dbReference type="SAM" id="MobiDB-lite"/>
    </source>
</evidence>
<sequence length="582" mass="62894">MTVPDEVSLQLILHQLCSNTLSYDNLHIGVCSDDGKILLHPADQLPSPFTRWMHASRPGAAIKARTQAVDALLPDSTGDLDIPVVQKLTSDITRSTARTAVIVREESALLLWSEAIDRVAEEFIALEHRLRHCAGLCDCNPHVCPTGSPQTSDAISSIHQHAPANGQCLKSLSTELPELGLSFEFTTEADSYEDPSLLIDGVMTPPSLQVHNVSDSLNASSSYGITPAMIEASALSPWRGSSSLAAQLAQDRVFSNTSPMGSSGSSHDMEPRTISPSLLHSPRFTPISMRSPSSHSVGLANPRPCDEDDLVADAALADVRMPVNHPQIEATFDADDIGAECPSASSRQNIPAPSRNATPFAPHLSPCAIPALPGALSPTTTTAQPLNIISEGSDKVWRKRKRSLSPLQRPSNTTTRTLRPLPSRQSRRAGSQAHVTAVVLPASAIDIVDDGSELSDSDMDADGIDDDEYDPTLKDDEAARDDDYEPNGEPKRKRRRTDEEEQRETSSLNCAPSKSKLKPSAQPPMCAMRGTRASSGSKGEHACHWCGARFTRKYDLKRHQNDEKSTPQRRRNVNLAAATGTD</sequence>
<proteinExistence type="predicted"/>
<evidence type="ECO:0000256" key="1">
    <source>
        <dbReference type="PROSITE-ProRule" id="PRU00042"/>
    </source>
</evidence>
<feature type="compositionally biased region" description="Polar residues" evidence="2">
    <location>
        <begin position="343"/>
        <end position="357"/>
    </location>
</feature>
<feature type="region of interest" description="Disordered" evidence="2">
    <location>
        <begin position="557"/>
        <end position="582"/>
    </location>
</feature>
<dbReference type="STRING" id="743788.S8E3S7"/>
<feature type="compositionally biased region" description="Low complexity" evidence="2">
    <location>
        <begin position="409"/>
        <end position="424"/>
    </location>
</feature>
<accession>S8E3S7</accession>
<dbReference type="HOGENOM" id="CLU_468535_0_0_1"/>
<feature type="compositionally biased region" description="Basic and acidic residues" evidence="2">
    <location>
        <begin position="557"/>
        <end position="566"/>
    </location>
</feature>
<feature type="region of interest" description="Disordered" evidence="2">
    <location>
        <begin position="342"/>
        <end position="361"/>
    </location>
</feature>
<dbReference type="GO" id="GO:0008270">
    <property type="term" value="F:zinc ion binding"/>
    <property type="evidence" value="ECO:0007669"/>
    <property type="project" value="UniProtKB-KW"/>
</dbReference>
<evidence type="ECO:0000313" key="4">
    <source>
        <dbReference type="EMBL" id="EPS99462.1"/>
    </source>
</evidence>
<dbReference type="EMBL" id="KE504156">
    <property type="protein sequence ID" value="EPS99462.1"/>
    <property type="molecule type" value="Genomic_DNA"/>
</dbReference>
<keyword evidence="1" id="KW-0479">Metal-binding</keyword>
<dbReference type="InterPro" id="IPR013087">
    <property type="entry name" value="Znf_C2H2_type"/>
</dbReference>
<keyword evidence="5" id="KW-1185">Reference proteome</keyword>
<keyword evidence="1" id="KW-0863">Zinc-finger</keyword>
<feature type="compositionally biased region" description="Acidic residues" evidence="2">
    <location>
        <begin position="450"/>
        <end position="470"/>
    </location>
</feature>
<dbReference type="AlphaFoldDB" id="S8E3S7"/>
<dbReference type="OrthoDB" id="10536293at2759"/>
<evidence type="ECO:0000259" key="3">
    <source>
        <dbReference type="PROSITE" id="PS50157"/>
    </source>
</evidence>
<name>S8E3S7_FOMSC</name>
<evidence type="ECO:0000313" key="5">
    <source>
        <dbReference type="Proteomes" id="UP000015241"/>
    </source>
</evidence>
<feature type="region of interest" description="Disordered" evidence="2">
    <location>
        <begin position="397"/>
        <end position="434"/>
    </location>
</feature>
<dbReference type="PROSITE" id="PS50157">
    <property type="entry name" value="ZINC_FINGER_C2H2_2"/>
    <property type="match status" value="1"/>
</dbReference>
<dbReference type="InParanoid" id="S8E3S7"/>
<dbReference type="Proteomes" id="UP000015241">
    <property type="component" value="Unassembled WGS sequence"/>
</dbReference>
<protein>
    <recommendedName>
        <fullName evidence="3">C2H2-type domain-containing protein</fullName>
    </recommendedName>
</protein>
<organism evidence="4 5">
    <name type="scientific">Fomitopsis schrenkii</name>
    <name type="common">Brown rot fungus</name>
    <dbReference type="NCBI Taxonomy" id="2126942"/>
    <lineage>
        <taxon>Eukaryota</taxon>
        <taxon>Fungi</taxon>
        <taxon>Dikarya</taxon>
        <taxon>Basidiomycota</taxon>
        <taxon>Agaricomycotina</taxon>
        <taxon>Agaricomycetes</taxon>
        <taxon>Polyporales</taxon>
        <taxon>Fomitopsis</taxon>
    </lineage>
</organism>
<feature type="region of interest" description="Disordered" evidence="2">
    <location>
        <begin position="450"/>
        <end position="541"/>
    </location>
</feature>
<reference evidence="4 5" key="1">
    <citation type="journal article" date="2012" name="Science">
        <title>The Paleozoic origin of enzymatic lignin decomposition reconstructed from 31 fungal genomes.</title>
        <authorList>
            <person name="Floudas D."/>
            <person name="Binder M."/>
            <person name="Riley R."/>
            <person name="Barry K."/>
            <person name="Blanchette R.A."/>
            <person name="Henrissat B."/>
            <person name="Martinez A.T."/>
            <person name="Otillar R."/>
            <person name="Spatafora J.W."/>
            <person name="Yadav J.S."/>
            <person name="Aerts A."/>
            <person name="Benoit I."/>
            <person name="Boyd A."/>
            <person name="Carlson A."/>
            <person name="Copeland A."/>
            <person name="Coutinho P.M."/>
            <person name="de Vries R.P."/>
            <person name="Ferreira P."/>
            <person name="Findley K."/>
            <person name="Foster B."/>
            <person name="Gaskell J."/>
            <person name="Glotzer D."/>
            <person name="Gorecki P."/>
            <person name="Heitman J."/>
            <person name="Hesse C."/>
            <person name="Hori C."/>
            <person name="Igarashi K."/>
            <person name="Jurgens J.A."/>
            <person name="Kallen N."/>
            <person name="Kersten P."/>
            <person name="Kohler A."/>
            <person name="Kuees U."/>
            <person name="Kumar T.K.A."/>
            <person name="Kuo A."/>
            <person name="LaButti K."/>
            <person name="Larrondo L.F."/>
            <person name="Lindquist E."/>
            <person name="Ling A."/>
            <person name="Lombard V."/>
            <person name="Lucas S."/>
            <person name="Lundell T."/>
            <person name="Martin R."/>
            <person name="McLaughlin D.J."/>
            <person name="Morgenstern I."/>
            <person name="Morin E."/>
            <person name="Murat C."/>
            <person name="Nagy L.G."/>
            <person name="Nolan M."/>
            <person name="Ohm R.A."/>
            <person name="Patyshakuliyeva A."/>
            <person name="Rokas A."/>
            <person name="Ruiz-Duenas F.J."/>
            <person name="Sabat G."/>
            <person name="Salamov A."/>
            <person name="Samejima M."/>
            <person name="Schmutz J."/>
            <person name="Slot J.C."/>
            <person name="St John F."/>
            <person name="Stenlid J."/>
            <person name="Sun H."/>
            <person name="Sun S."/>
            <person name="Syed K."/>
            <person name="Tsang A."/>
            <person name="Wiebenga A."/>
            <person name="Young D."/>
            <person name="Pisabarro A."/>
            <person name="Eastwood D.C."/>
            <person name="Martin F."/>
            <person name="Cullen D."/>
            <person name="Grigoriev I.V."/>
            <person name="Hibbett D.S."/>
        </authorList>
    </citation>
    <scope>NUCLEOTIDE SEQUENCE</scope>
    <source>
        <strain evidence="5">FP-58527</strain>
    </source>
</reference>
<feature type="domain" description="C2H2-type" evidence="3">
    <location>
        <begin position="541"/>
        <end position="570"/>
    </location>
</feature>